<proteinExistence type="predicted"/>
<name>A0A4R3L3I2_9BACL</name>
<dbReference type="AlphaFoldDB" id="A0A4R3L3I2"/>
<reference evidence="1 2" key="1">
    <citation type="submission" date="2019-03" db="EMBL/GenBank/DDBJ databases">
        <title>Genomic Encyclopedia of Type Strains, Phase IV (KMG-IV): sequencing the most valuable type-strain genomes for metagenomic binning, comparative biology and taxonomic classification.</title>
        <authorList>
            <person name="Goeker M."/>
        </authorList>
    </citation>
    <scope>NUCLEOTIDE SEQUENCE [LARGE SCALE GENOMIC DNA]</scope>
    <source>
        <strain evidence="1 2">DSM 45707</strain>
    </source>
</reference>
<protein>
    <recommendedName>
        <fullName evidence="3">Group-specific protein</fullName>
    </recommendedName>
</protein>
<evidence type="ECO:0008006" key="3">
    <source>
        <dbReference type="Google" id="ProtNLM"/>
    </source>
</evidence>
<dbReference type="OrthoDB" id="7058913at2"/>
<evidence type="ECO:0000313" key="2">
    <source>
        <dbReference type="Proteomes" id="UP000294937"/>
    </source>
</evidence>
<dbReference type="Proteomes" id="UP000294937">
    <property type="component" value="Unassembled WGS sequence"/>
</dbReference>
<comment type="caution">
    <text evidence="1">The sequence shown here is derived from an EMBL/GenBank/DDBJ whole genome shotgun (WGS) entry which is preliminary data.</text>
</comment>
<dbReference type="EMBL" id="SMAG01000007">
    <property type="protein sequence ID" value="TCS93475.1"/>
    <property type="molecule type" value="Genomic_DNA"/>
</dbReference>
<sequence length="175" mass="21139">MINPPFFPETVITAVRLHGVWRWYITPKEMWILDQVSWSKTFLTQYQCSDEIVDLYDFADRFYIGVLNEETVEHFFAQMEEEPISSRTLHEMLQQSLMDEEVQDLRHYLPTFYVDFDEKLFLSKYPETEIYEKFVPDGWIGKQEDFLHLVPETERYWIIDGVDRFQSLKGMNQNV</sequence>
<evidence type="ECO:0000313" key="1">
    <source>
        <dbReference type="EMBL" id="TCS93475.1"/>
    </source>
</evidence>
<dbReference type="RefSeq" id="WP_131925823.1">
    <property type="nucleotide sequence ID" value="NZ_SMAG01000007.1"/>
</dbReference>
<accession>A0A4R3L3I2</accession>
<keyword evidence="2" id="KW-1185">Reference proteome</keyword>
<gene>
    <name evidence="1" type="ORF">EDD58_107123</name>
</gene>
<organism evidence="1 2">
    <name type="scientific">Hazenella coriacea</name>
    <dbReference type="NCBI Taxonomy" id="1179467"/>
    <lineage>
        <taxon>Bacteria</taxon>
        <taxon>Bacillati</taxon>
        <taxon>Bacillota</taxon>
        <taxon>Bacilli</taxon>
        <taxon>Bacillales</taxon>
        <taxon>Thermoactinomycetaceae</taxon>
        <taxon>Hazenella</taxon>
    </lineage>
</organism>